<evidence type="ECO:0000313" key="1">
    <source>
        <dbReference type="EMBL" id="BEI90934.1"/>
    </source>
</evidence>
<dbReference type="KEGG" id="ccac:CcaHIS019_0310040"/>
<dbReference type="Gene3D" id="3.40.50.1110">
    <property type="entry name" value="SGNH hydrolase"/>
    <property type="match status" value="1"/>
</dbReference>
<dbReference type="PANTHER" id="PTHR21325:SF31">
    <property type="entry name" value="GH22081P-RELATED"/>
    <property type="match status" value="1"/>
</dbReference>
<dbReference type="Proteomes" id="UP001233271">
    <property type="component" value="Chromosome 3"/>
</dbReference>
<dbReference type="SUPFAM" id="SSF52266">
    <property type="entry name" value="SGNH hydrolase"/>
    <property type="match status" value="1"/>
</dbReference>
<dbReference type="InterPro" id="IPR036514">
    <property type="entry name" value="SGNH_hydro_sf"/>
</dbReference>
<dbReference type="RefSeq" id="XP_060456199.1">
    <property type="nucleotide sequence ID" value="XM_060599513.1"/>
</dbReference>
<dbReference type="GO" id="GO:0006644">
    <property type="term" value="P:phospholipid metabolic process"/>
    <property type="evidence" value="ECO:0007669"/>
    <property type="project" value="TreeGrafter"/>
</dbReference>
<evidence type="ECO:0000313" key="2">
    <source>
        <dbReference type="Proteomes" id="UP001233271"/>
    </source>
</evidence>
<dbReference type="InterPro" id="IPR001087">
    <property type="entry name" value="GDSL"/>
</dbReference>
<evidence type="ECO:0008006" key="3">
    <source>
        <dbReference type="Google" id="ProtNLM"/>
    </source>
</evidence>
<dbReference type="InterPro" id="IPR038885">
    <property type="entry name" value="PLB1"/>
</dbReference>
<dbReference type="PANTHER" id="PTHR21325">
    <property type="entry name" value="PHOSPHOLIPASE B, PLB1"/>
    <property type="match status" value="1"/>
</dbReference>
<sequence length="408" mass="44295">MWGLSLLLGLVAAAPHKPGRERDLPGTFVRFADLDHCPPLRPRPIPTRVDDVRPDDFSVVMALGDSISAALLARGGWDPQTHTPSSPQEEGQVTFLAPSELQAPNPGVPDIQEWRGLSYAAGGDEGALTIPNLLSHYNPVVGMSYGRHPVLCVGLGEGCHPPSDGLNGAISGSIAASLLGQAKDLVPRYKALNASVRAGWTYVNLAVGANDICAFCLSSNLPLGPGSPEEFAAGVSAAVEVLRQHIPRLIVNIVGLFRVSAVYKLTLDDPYCQGPYHPPVPHLPLECSCATLPGPVGDYTRRRMDELGQAYDEAVRHRVRQWDAERNSTFAAIWQPGTALDLEHYPIEAVSPIDCFHPSEEAHKRLAAGVWNRLVLPQAYKTFPFAWEGDVWVRCLEADDRVQVRQVL</sequence>
<gene>
    <name evidence="1" type="ORF">CcaverHIS019_0310040</name>
</gene>
<dbReference type="GO" id="GO:0004620">
    <property type="term" value="F:phospholipase activity"/>
    <property type="evidence" value="ECO:0007669"/>
    <property type="project" value="InterPro"/>
</dbReference>
<dbReference type="AlphaFoldDB" id="A0AA48KZU8"/>
<dbReference type="Pfam" id="PF00657">
    <property type="entry name" value="Lipase_GDSL"/>
    <property type="match status" value="1"/>
</dbReference>
<keyword evidence="2" id="KW-1185">Reference proteome</keyword>
<protein>
    <recommendedName>
        <fullName evidence="3">SGNH hydrolase</fullName>
    </recommendedName>
</protein>
<dbReference type="GeneID" id="85494804"/>
<organism evidence="1 2">
    <name type="scientific">Cutaneotrichosporon cavernicola</name>
    <dbReference type="NCBI Taxonomy" id="279322"/>
    <lineage>
        <taxon>Eukaryota</taxon>
        <taxon>Fungi</taxon>
        <taxon>Dikarya</taxon>
        <taxon>Basidiomycota</taxon>
        <taxon>Agaricomycotina</taxon>
        <taxon>Tremellomycetes</taxon>
        <taxon>Trichosporonales</taxon>
        <taxon>Trichosporonaceae</taxon>
        <taxon>Cutaneotrichosporon</taxon>
    </lineage>
</organism>
<reference evidence="1" key="1">
    <citation type="journal article" date="2023" name="BMC Genomics">
        <title>Chromosome-level genome assemblies of Cutaneotrichosporon spp. (Trichosporonales, Basidiomycota) reveal imbalanced evolution between nucleotide sequences and chromosome synteny.</title>
        <authorList>
            <person name="Kobayashi Y."/>
            <person name="Kayamori A."/>
            <person name="Aoki K."/>
            <person name="Shiwa Y."/>
            <person name="Matsutani M."/>
            <person name="Fujita N."/>
            <person name="Sugita T."/>
            <person name="Iwasaki W."/>
            <person name="Tanaka N."/>
            <person name="Takashima M."/>
        </authorList>
    </citation>
    <scope>NUCLEOTIDE SEQUENCE</scope>
    <source>
        <strain evidence="1">HIS019</strain>
    </source>
</reference>
<accession>A0AA48KZU8</accession>
<name>A0AA48KZU8_9TREE</name>
<dbReference type="EMBL" id="AP028214">
    <property type="protein sequence ID" value="BEI90934.1"/>
    <property type="molecule type" value="Genomic_DNA"/>
</dbReference>
<proteinExistence type="predicted"/>